<evidence type="ECO:0000256" key="4">
    <source>
        <dbReference type="RuleBase" id="RU000363"/>
    </source>
</evidence>
<dbReference type="InterPro" id="IPR002347">
    <property type="entry name" value="SDR_fam"/>
</dbReference>
<evidence type="ECO:0000256" key="3">
    <source>
        <dbReference type="ARBA" id="ARBA00023002"/>
    </source>
</evidence>
<dbReference type="EMBL" id="PUHR01000092">
    <property type="protein sequence ID" value="KAG0667787.1"/>
    <property type="molecule type" value="Genomic_DNA"/>
</dbReference>
<sequence>MGKKIAVVTGASSGIGYSLTDELASVGYVVYACARRLEPIKHLVEKYGQHKVKPYQLDISNYWEIVRFRTYLEESIPEAKITLLYNNAGQACSFAVTDVTDKIMQECFQVNVFGHMNMTRELSKMIINGKGTIVFTGSIAGVVSFPFITTYSATKAAIHQYARGLHLEMKPFGVRVINAITGGVETEIGEKRSMPSDSLYNTAAGRDAFKARSKEVKKMSAPEYAKQMVKIVEDSDTDPVDVYKGSFAAIARLLAMFMPIWLLDKVLYKSNKLCKINNEYRSAEKQKPRST</sequence>
<dbReference type="InterPro" id="IPR036291">
    <property type="entry name" value="NAD(P)-bd_dom_sf"/>
</dbReference>
<dbReference type="PRINTS" id="PR00081">
    <property type="entry name" value="GDHRDH"/>
</dbReference>
<dbReference type="GO" id="GO:0000140">
    <property type="term" value="F:acylglycerone-phosphate reductase (NADP+) activity"/>
    <property type="evidence" value="ECO:0007669"/>
    <property type="project" value="TreeGrafter"/>
</dbReference>
<dbReference type="PROSITE" id="PS00061">
    <property type="entry name" value="ADH_SHORT"/>
    <property type="match status" value="1"/>
</dbReference>
<evidence type="ECO:0000313" key="6">
    <source>
        <dbReference type="Proteomes" id="UP000750334"/>
    </source>
</evidence>
<dbReference type="GO" id="GO:0006654">
    <property type="term" value="P:phosphatidic acid biosynthetic process"/>
    <property type="evidence" value="ECO:0007669"/>
    <property type="project" value="TreeGrafter"/>
</dbReference>
<dbReference type="PANTHER" id="PTHR44169:SF6">
    <property type="entry name" value="NADPH-DEPENDENT 1-ACYLDIHYDROXYACETONE PHOSPHATE REDUCTASE"/>
    <property type="match status" value="1"/>
</dbReference>
<dbReference type="SUPFAM" id="SSF51735">
    <property type="entry name" value="NAD(P)-binding Rossmann-fold domains"/>
    <property type="match status" value="1"/>
</dbReference>
<name>A0A9P6W8V2_MAUEX</name>
<keyword evidence="3" id="KW-0560">Oxidoreductase</keyword>
<accession>A0A9P6W8V2</accession>
<dbReference type="AlphaFoldDB" id="A0A9P6W8V2"/>
<dbReference type="GO" id="GO:0005783">
    <property type="term" value="C:endoplasmic reticulum"/>
    <property type="evidence" value="ECO:0007669"/>
    <property type="project" value="TreeGrafter"/>
</dbReference>
<evidence type="ECO:0000313" key="5">
    <source>
        <dbReference type="EMBL" id="KAG0667787.1"/>
    </source>
</evidence>
<dbReference type="OrthoDB" id="2102561at2759"/>
<protein>
    <submittedName>
        <fullName evidence="5">NADPH-dependent 1-acyl dihydroxyacetone phosphate reductase</fullName>
    </submittedName>
</protein>
<dbReference type="PANTHER" id="PTHR44169">
    <property type="entry name" value="NADPH-DEPENDENT 1-ACYLDIHYDROXYACETONE PHOSPHATE REDUCTASE"/>
    <property type="match status" value="1"/>
</dbReference>
<dbReference type="GO" id="GO:0004806">
    <property type="term" value="F:triacylglycerol lipase activity"/>
    <property type="evidence" value="ECO:0007669"/>
    <property type="project" value="TreeGrafter"/>
</dbReference>
<organism evidence="5 6">
    <name type="scientific">Maudiozyma exigua</name>
    <name type="common">Yeast</name>
    <name type="synonym">Kazachstania exigua</name>
    <dbReference type="NCBI Taxonomy" id="34358"/>
    <lineage>
        <taxon>Eukaryota</taxon>
        <taxon>Fungi</taxon>
        <taxon>Dikarya</taxon>
        <taxon>Ascomycota</taxon>
        <taxon>Saccharomycotina</taxon>
        <taxon>Saccharomycetes</taxon>
        <taxon>Saccharomycetales</taxon>
        <taxon>Saccharomycetaceae</taxon>
        <taxon>Maudiozyma</taxon>
    </lineage>
</organism>
<dbReference type="GO" id="GO:0019433">
    <property type="term" value="P:triglyceride catabolic process"/>
    <property type="evidence" value="ECO:0007669"/>
    <property type="project" value="TreeGrafter"/>
</dbReference>
<comment type="similarity">
    <text evidence="1 4">Belongs to the short-chain dehydrogenases/reductases (SDR) family.</text>
</comment>
<proteinExistence type="inferred from homology"/>
<gene>
    <name evidence="5" type="primary">AYR1_2</name>
    <name evidence="5" type="ORF">C6P45_005373</name>
</gene>
<dbReference type="PRINTS" id="PR00080">
    <property type="entry name" value="SDRFAMILY"/>
</dbReference>
<dbReference type="Gene3D" id="3.40.50.720">
    <property type="entry name" value="NAD(P)-binding Rossmann-like Domain"/>
    <property type="match status" value="1"/>
</dbReference>
<dbReference type="PROSITE" id="PS51257">
    <property type="entry name" value="PROKAR_LIPOPROTEIN"/>
    <property type="match status" value="1"/>
</dbReference>
<keyword evidence="2" id="KW-0521">NADP</keyword>
<reference evidence="5 6" key="1">
    <citation type="submission" date="2020-11" db="EMBL/GenBank/DDBJ databases">
        <title>Kefir isolates.</title>
        <authorList>
            <person name="Marcisauskas S."/>
            <person name="Kim Y."/>
            <person name="Blasche S."/>
        </authorList>
    </citation>
    <scope>NUCLEOTIDE SEQUENCE [LARGE SCALE GENOMIC DNA]</scope>
    <source>
        <strain evidence="5 6">OG2</strain>
    </source>
</reference>
<comment type="caution">
    <text evidence="5">The sequence shown here is derived from an EMBL/GenBank/DDBJ whole genome shotgun (WGS) entry which is preliminary data.</text>
</comment>
<keyword evidence="6" id="KW-1185">Reference proteome</keyword>
<dbReference type="GO" id="GO:0005811">
    <property type="term" value="C:lipid droplet"/>
    <property type="evidence" value="ECO:0007669"/>
    <property type="project" value="TreeGrafter"/>
</dbReference>
<dbReference type="InterPro" id="IPR020904">
    <property type="entry name" value="Sc_DH/Rdtase_CS"/>
</dbReference>
<evidence type="ECO:0000256" key="2">
    <source>
        <dbReference type="ARBA" id="ARBA00022857"/>
    </source>
</evidence>
<dbReference type="Proteomes" id="UP000750334">
    <property type="component" value="Unassembled WGS sequence"/>
</dbReference>
<dbReference type="Pfam" id="PF00106">
    <property type="entry name" value="adh_short"/>
    <property type="match status" value="1"/>
</dbReference>
<evidence type="ECO:0000256" key="1">
    <source>
        <dbReference type="ARBA" id="ARBA00006484"/>
    </source>
</evidence>